<keyword evidence="1" id="KW-0812">Transmembrane</keyword>
<feature type="transmembrane region" description="Helical" evidence="1">
    <location>
        <begin position="23"/>
        <end position="46"/>
    </location>
</feature>
<keyword evidence="1" id="KW-1133">Transmembrane helix</keyword>
<evidence type="ECO:0008006" key="4">
    <source>
        <dbReference type="Google" id="ProtNLM"/>
    </source>
</evidence>
<keyword evidence="3" id="KW-1185">Reference proteome</keyword>
<feature type="transmembrane region" description="Helical" evidence="1">
    <location>
        <begin position="67"/>
        <end position="84"/>
    </location>
</feature>
<evidence type="ECO:0000313" key="3">
    <source>
        <dbReference type="Proteomes" id="UP000019024"/>
    </source>
</evidence>
<accession>W0JPR3</accession>
<feature type="transmembrane region" description="Helical" evidence="1">
    <location>
        <begin position="279"/>
        <end position="297"/>
    </location>
</feature>
<dbReference type="STRING" id="797299.HALLA_08920"/>
<dbReference type="RefSeq" id="WP_049952169.1">
    <property type="nucleotide sequence ID" value="NZ_CP007055.1"/>
</dbReference>
<dbReference type="Pfam" id="PF11667">
    <property type="entry name" value="DUF3267"/>
    <property type="match status" value="1"/>
</dbReference>
<dbReference type="GeneID" id="25144597"/>
<reference evidence="2 3" key="1">
    <citation type="submission" date="2014-01" db="EMBL/GenBank/DDBJ databases">
        <authorList>
            <consortium name="DOE Joint Genome Institute"/>
            <person name="Anderson I."/>
            <person name="Huntemann M."/>
            <person name="Han J."/>
            <person name="Chen A."/>
            <person name="Kyrpides N."/>
            <person name="Mavromatis K."/>
            <person name="Markowitz V."/>
            <person name="Palaniappan K."/>
            <person name="Ivanova N."/>
            <person name="Schaumberg A."/>
            <person name="Pati A."/>
            <person name="Liolios K."/>
            <person name="Nordberg H.P."/>
            <person name="Cantor M.N."/>
            <person name="Hua S.X."/>
            <person name="Woyke T."/>
        </authorList>
    </citation>
    <scope>NUCLEOTIDE SEQUENCE [LARGE SCALE GENOMIC DNA]</scope>
    <source>
        <strain evidence="2 3">XH-48</strain>
    </source>
</reference>
<dbReference type="InterPro" id="IPR021683">
    <property type="entry name" value="DUF3267"/>
</dbReference>
<dbReference type="AlphaFoldDB" id="W0JPR3"/>
<feature type="transmembrane region" description="Helical" evidence="1">
    <location>
        <begin position="154"/>
        <end position="175"/>
    </location>
</feature>
<proteinExistence type="predicted"/>
<organism evidence="2 3">
    <name type="scientific">Halostagnicola larsenii XH-48</name>
    <dbReference type="NCBI Taxonomy" id="797299"/>
    <lineage>
        <taxon>Archaea</taxon>
        <taxon>Methanobacteriati</taxon>
        <taxon>Methanobacteriota</taxon>
        <taxon>Stenosarchaea group</taxon>
        <taxon>Halobacteria</taxon>
        <taxon>Halobacteriales</taxon>
        <taxon>Natrialbaceae</taxon>
        <taxon>Halostagnicola</taxon>
    </lineage>
</organism>
<dbReference type="EMBL" id="CP007055">
    <property type="protein sequence ID" value="AHF98972.1"/>
    <property type="molecule type" value="Genomic_DNA"/>
</dbReference>
<feature type="transmembrane region" description="Helical" evidence="1">
    <location>
        <begin position="214"/>
        <end position="243"/>
    </location>
</feature>
<dbReference type="HOGENOM" id="CLU_935726_0_0_2"/>
<evidence type="ECO:0000256" key="1">
    <source>
        <dbReference type="SAM" id="Phobius"/>
    </source>
</evidence>
<protein>
    <recommendedName>
        <fullName evidence="4">DUF3267 domain-containing protein</fullName>
    </recommendedName>
</protein>
<dbReference type="OrthoDB" id="206228at2157"/>
<dbReference type="Proteomes" id="UP000019024">
    <property type="component" value="Chromosome"/>
</dbReference>
<name>W0JPR3_9EURY</name>
<dbReference type="eggNOG" id="arCOG05799">
    <property type="taxonomic scope" value="Archaea"/>
</dbReference>
<feature type="transmembrane region" description="Helical" evidence="1">
    <location>
        <begin position="90"/>
        <end position="115"/>
    </location>
</feature>
<evidence type="ECO:0000313" key="2">
    <source>
        <dbReference type="EMBL" id="AHF98972.1"/>
    </source>
</evidence>
<dbReference type="KEGG" id="hlr:HALLA_08920"/>
<gene>
    <name evidence="2" type="ORF">HALLA_08920</name>
</gene>
<keyword evidence="1" id="KW-0472">Membrane</keyword>
<sequence length="303" mass="31887">MSAEESTGSFHTLETFRVTRTVAAQWIVVSTVGFFAFGYLFAGVLARLQGRPLEPIVLPISSQPATLGWLAVFGLLVAVVIVLHETIHGLAMAVFGGEPTYGVGLSHVIVPYAYVNSGGGYTRNRMLAVLLAPFVGISALGMLAMAVYPSPVLVAVLAVNAAGSIGDLWMASILARFPETVRVGPLPDRSPDGRGMGIYGSRTARGRRTARSRLASTFLVGAVGTFVAIAIAIVSAILLSMALGKGTVIVGDPGSRWFLFAHEISRATRQVRVRVGTQLITALTVLGGILWTTAGIGRRLARA</sequence>
<feature type="transmembrane region" description="Helical" evidence="1">
    <location>
        <begin position="127"/>
        <end position="148"/>
    </location>
</feature>